<dbReference type="GO" id="GO:0005524">
    <property type="term" value="F:ATP binding"/>
    <property type="evidence" value="ECO:0007669"/>
    <property type="project" value="UniProtKB-UniRule"/>
</dbReference>
<evidence type="ECO:0000256" key="3">
    <source>
        <dbReference type="ARBA" id="ARBA00017473"/>
    </source>
</evidence>
<sequence>MFPGAGRFSVVELDAHAKINLLLGVGAARSDGYHELNSVFQTLDLSDRVRVTAHDPRDHPAPADPATAVHSLSVTGLGARHVPTDSTNLAWKAIDLVVAEYRRRGVTSFPVFEVSIVKGIPTAGGMAGGSADAAAAVAGAEALLRDRGGPLDEATVLRICLELGSDVPFSYLGKTRLGTGRGEKLTPMLCRGTYHWVVALQRTGLSTPEVFARFDQLVAEGRGPSTPADPQGVARALASGDPLQLAGVLRNDLSAAALSLMPKLHSTLAAGTRAGAVAGMVSGSGPTCVFLCRNAQQAEDVAEEIIDSGKASTAVTATGPAPGVIAVNSPLPGR</sequence>
<feature type="binding site" evidence="9">
    <location>
        <begin position="121"/>
        <end position="131"/>
    </location>
    <ligand>
        <name>ATP</name>
        <dbReference type="ChEBI" id="CHEBI:30616"/>
    </ligand>
</feature>
<evidence type="ECO:0000313" key="12">
    <source>
        <dbReference type="EMBL" id="MBN9644736.1"/>
    </source>
</evidence>
<dbReference type="AlphaFoldDB" id="A0A939IVY8"/>
<organism evidence="12 13">
    <name type="scientific">Corynebacterium mendelii</name>
    <dbReference type="NCBI Taxonomy" id="2765362"/>
    <lineage>
        <taxon>Bacteria</taxon>
        <taxon>Bacillati</taxon>
        <taxon>Actinomycetota</taxon>
        <taxon>Actinomycetes</taxon>
        <taxon>Mycobacteriales</taxon>
        <taxon>Corynebacteriaceae</taxon>
        <taxon>Corynebacterium</taxon>
    </lineage>
</organism>
<dbReference type="InterPro" id="IPR006204">
    <property type="entry name" value="GHMP_kinase_N_dom"/>
</dbReference>
<dbReference type="EMBL" id="JAFLEQ010000016">
    <property type="protein sequence ID" value="MBN9644736.1"/>
    <property type="molecule type" value="Genomic_DNA"/>
</dbReference>
<proteinExistence type="inferred from homology"/>
<comment type="caution">
    <text evidence="12">The sequence shown here is derived from an EMBL/GenBank/DDBJ whole genome shotgun (WGS) entry which is preliminary data.</text>
</comment>
<dbReference type="Gene3D" id="3.30.230.10">
    <property type="match status" value="1"/>
</dbReference>
<dbReference type="EC" id="2.7.1.148" evidence="2 9"/>
<keyword evidence="6 9" id="KW-0418">Kinase</keyword>
<comment type="function">
    <text evidence="9">Catalyzes the phosphorylation of the position 2 hydroxy group of 4-diphosphocytidyl-2C-methyl-D-erythritol.</text>
</comment>
<dbReference type="NCBIfam" id="NF002870">
    <property type="entry name" value="PRK03188.1"/>
    <property type="match status" value="1"/>
</dbReference>
<dbReference type="InterPro" id="IPR013750">
    <property type="entry name" value="GHMP_kinase_C_dom"/>
</dbReference>
<dbReference type="SUPFAM" id="SSF54211">
    <property type="entry name" value="Ribosomal protein S5 domain 2-like"/>
    <property type="match status" value="1"/>
</dbReference>
<name>A0A939IVY8_9CORY</name>
<dbReference type="PANTHER" id="PTHR43527:SF2">
    <property type="entry name" value="4-DIPHOSPHOCYTIDYL-2-C-METHYL-D-ERYTHRITOL KINASE, CHLOROPLASTIC"/>
    <property type="match status" value="1"/>
</dbReference>
<dbReference type="PANTHER" id="PTHR43527">
    <property type="entry name" value="4-DIPHOSPHOCYTIDYL-2-C-METHYL-D-ERYTHRITOL KINASE, CHLOROPLASTIC"/>
    <property type="match status" value="1"/>
</dbReference>
<feature type="domain" description="GHMP kinase N-terminal" evidence="10">
    <location>
        <begin position="88"/>
        <end position="174"/>
    </location>
</feature>
<keyword evidence="4 9" id="KW-0808">Transferase</keyword>
<dbReference type="InterPro" id="IPR014721">
    <property type="entry name" value="Ribsml_uS5_D2-typ_fold_subgr"/>
</dbReference>
<dbReference type="PIRSF" id="PIRSF010376">
    <property type="entry name" value="IspE"/>
    <property type="match status" value="1"/>
</dbReference>
<protein>
    <recommendedName>
        <fullName evidence="3 9">4-diphosphocytidyl-2-C-methyl-D-erythritol kinase</fullName>
        <shortName evidence="9">CMK</shortName>
        <ecNumber evidence="2 9">2.7.1.148</ecNumber>
    </recommendedName>
    <alternativeName>
        <fullName evidence="8 9">4-(cytidine-5'-diphospho)-2-C-methyl-D-erythritol kinase</fullName>
    </alternativeName>
</protein>
<dbReference type="HAMAP" id="MF_00061">
    <property type="entry name" value="IspE"/>
    <property type="match status" value="1"/>
</dbReference>
<dbReference type="GO" id="GO:0016114">
    <property type="term" value="P:terpenoid biosynthetic process"/>
    <property type="evidence" value="ECO:0007669"/>
    <property type="project" value="InterPro"/>
</dbReference>
<feature type="active site" evidence="9">
    <location>
        <position position="18"/>
    </location>
</feature>
<evidence type="ECO:0000256" key="8">
    <source>
        <dbReference type="ARBA" id="ARBA00032554"/>
    </source>
</evidence>
<dbReference type="InterPro" id="IPR004424">
    <property type="entry name" value="IspE"/>
</dbReference>
<dbReference type="InterPro" id="IPR020568">
    <property type="entry name" value="Ribosomal_Su5_D2-typ_SF"/>
</dbReference>
<evidence type="ECO:0000256" key="6">
    <source>
        <dbReference type="ARBA" id="ARBA00022777"/>
    </source>
</evidence>
<dbReference type="InterPro" id="IPR036554">
    <property type="entry name" value="GHMP_kinase_C_sf"/>
</dbReference>
<dbReference type="Pfam" id="PF00288">
    <property type="entry name" value="GHMP_kinases_N"/>
    <property type="match status" value="1"/>
</dbReference>
<dbReference type="Pfam" id="PF08544">
    <property type="entry name" value="GHMP_kinases_C"/>
    <property type="match status" value="1"/>
</dbReference>
<evidence type="ECO:0000256" key="2">
    <source>
        <dbReference type="ARBA" id="ARBA00012052"/>
    </source>
</evidence>
<evidence type="ECO:0000256" key="5">
    <source>
        <dbReference type="ARBA" id="ARBA00022741"/>
    </source>
</evidence>
<evidence type="ECO:0000259" key="10">
    <source>
        <dbReference type="Pfam" id="PF00288"/>
    </source>
</evidence>
<evidence type="ECO:0000259" key="11">
    <source>
        <dbReference type="Pfam" id="PF08544"/>
    </source>
</evidence>
<dbReference type="SUPFAM" id="SSF55060">
    <property type="entry name" value="GHMP Kinase, C-terminal domain"/>
    <property type="match status" value="1"/>
</dbReference>
<dbReference type="Gene3D" id="3.30.70.890">
    <property type="entry name" value="GHMP kinase, C-terminal domain"/>
    <property type="match status" value="1"/>
</dbReference>
<evidence type="ECO:0000256" key="1">
    <source>
        <dbReference type="ARBA" id="ARBA00009684"/>
    </source>
</evidence>
<comment type="catalytic activity">
    <reaction evidence="9">
        <text>4-CDP-2-C-methyl-D-erythritol + ATP = 4-CDP-2-C-methyl-D-erythritol 2-phosphate + ADP + H(+)</text>
        <dbReference type="Rhea" id="RHEA:18437"/>
        <dbReference type="ChEBI" id="CHEBI:15378"/>
        <dbReference type="ChEBI" id="CHEBI:30616"/>
        <dbReference type="ChEBI" id="CHEBI:57823"/>
        <dbReference type="ChEBI" id="CHEBI:57919"/>
        <dbReference type="ChEBI" id="CHEBI:456216"/>
        <dbReference type="EC" id="2.7.1.148"/>
    </reaction>
</comment>
<keyword evidence="7 9" id="KW-0067">ATP-binding</keyword>
<feature type="domain" description="GHMP kinase C-terminal" evidence="11">
    <location>
        <begin position="236"/>
        <end position="308"/>
    </location>
</feature>
<dbReference type="Proteomes" id="UP000664332">
    <property type="component" value="Unassembled WGS sequence"/>
</dbReference>
<feature type="active site" evidence="9">
    <location>
        <position position="166"/>
    </location>
</feature>
<keyword evidence="9" id="KW-0414">Isoprene biosynthesis</keyword>
<evidence type="ECO:0000256" key="9">
    <source>
        <dbReference type="HAMAP-Rule" id="MF_00061"/>
    </source>
</evidence>
<gene>
    <name evidence="9" type="primary">ispE</name>
    <name evidence="12" type="ORF">JZY06_08965</name>
</gene>
<evidence type="ECO:0000256" key="7">
    <source>
        <dbReference type="ARBA" id="ARBA00022840"/>
    </source>
</evidence>
<dbReference type="GO" id="GO:0019288">
    <property type="term" value="P:isopentenyl diphosphate biosynthetic process, methylerythritol 4-phosphate pathway"/>
    <property type="evidence" value="ECO:0007669"/>
    <property type="project" value="UniProtKB-UniRule"/>
</dbReference>
<keyword evidence="13" id="KW-1185">Reference proteome</keyword>
<reference evidence="12" key="1">
    <citation type="submission" date="2021-03" db="EMBL/GenBank/DDBJ databases">
        <authorList>
            <person name="Sun Q."/>
        </authorList>
    </citation>
    <scope>NUCLEOTIDE SEQUENCE</scope>
    <source>
        <strain evidence="12">CCM 8862</strain>
    </source>
</reference>
<evidence type="ECO:0000256" key="4">
    <source>
        <dbReference type="ARBA" id="ARBA00022679"/>
    </source>
</evidence>
<keyword evidence="5 9" id="KW-0547">Nucleotide-binding</keyword>
<evidence type="ECO:0000313" key="13">
    <source>
        <dbReference type="Proteomes" id="UP000664332"/>
    </source>
</evidence>
<comment type="pathway">
    <text evidence="9">Isoprenoid biosynthesis; isopentenyl diphosphate biosynthesis via DXP pathway; isopentenyl diphosphate from 1-deoxy-D-xylulose 5-phosphate: step 3/6.</text>
</comment>
<accession>A0A939IVY8</accession>
<dbReference type="GO" id="GO:0050515">
    <property type="term" value="F:4-(cytidine 5'-diphospho)-2-C-methyl-D-erythritol kinase activity"/>
    <property type="evidence" value="ECO:0007669"/>
    <property type="project" value="UniProtKB-UniRule"/>
</dbReference>
<comment type="similarity">
    <text evidence="1 9">Belongs to the GHMP kinase family. IspE subfamily.</text>
</comment>